<feature type="compositionally biased region" description="Polar residues" evidence="1">
    <location>
        <begin position="48"/>
        <end position="60"/>
    </location>
</feature>
<evidence type="ECO:0000313" key="2">
    <source>
        <dbReference type="EMBL" id="GIY13604.1"/>
    </source>
</evidence>
<name>A0AAV4QXQ3_CAEEX</name>
<feature type="region of interest" description="Disordered" evidence="1">
    <location>
        <begin position="258"/>
        <end position="348"/>
    </location>
</feature>
<feature type="region of interest" description="Disordered" evidence="1">
    <location>
        <begin position="1"/>
        <end position="217"/>
    </location>
</feature>
<evidence type="ECO:0000256" key="1">
    <source>
        <dbReference type="SAM" id="MobiDB-lite"/>
    </source>
</evidence>
<sequence length="394" mass="38025">WDRRGSASSGFGSQSPPPIKGTSRGTGIRRSGASTSPSAGSTIPIGGSVSTESHGASGSTRGEIHGSRSDGPKSGPESDIRGSGGDGRRAPSGTDSRGSVGVGGSGTRGGATGAGAGGSGAGGAAGSANGGSGDFGGSGSGARGGSGNGGSGARGSVGSGGSGTRGGSGDFGGSGSGTRGSAGSSGSGGRGSGNRGTGGNRGPGAGNRGPVGGGSGSQEVVQADLYLEEVEQEDLRWIWISRNWNRDLEVDLDLEEVEQEDLECGSTSSSVGSGSRPSDAGTSGGGPASRVESIGSVGSSSGTHAGITGIVDKDISPTGQERQYERPISPEASFRCPQPRGPVPQRPGLQPVLAVQGVQALPPLKCPTGQLFDLASLSCVNPEKAQCSSISPRT</sequence>
<comment type="caution">
    <text evidence="2">The sequence shown here is derived from an EMBL/GenBank/DDBJ whole genome shotgun (WGS) entry which is preliminary data.</text>
</comment>
<reference evidence="2 3" key="1">
    <citation type="submission" date="2021-06" db="EMBL/GenBank/DDBJ databases">
        <title>Caerostris extrusa draft genome.</title>
        <authorList>
            <person name="Kono N."/>
            <person name="Arakawa K."/>
        </authorList>
    </citation>
    <scope>NUCLEOTIDE SEQUENCE [LARGE SCALE GENOMIC DNA]</scope>
</reference>
<organism evidence="2 3">
    <name type="scientific">Caerostris extrusa</name>
    <name type="common">Bark spider</name>
    <name type="synonym">Caerostris bankana</name>
    <dbReference type="NCBI Taxonomy" id="172846"/>
    <lineage>
        <taxon>Eukaryota</taxon>
        <taxon>Metazoa</taxon>
        <taxon>Ecdysozoa</taxon>
        <taxon>Arthropoda</taxon>
        <taxon>Chelicerata</taxon>
        <taxon>Arachnida</taxon>
        <taxon>Araneae</taxon>
        <taxon>Araneomorphae</taxon>
        <taxon>Entelegynae</taxon>
        <taxon>Araneoidea</taxon>
        <taxon>Araneidae</taxon>
        <taxon>Caerostris</taxon>
    </lineage>
</organism>
<feature type="compositionally biased region" description="Gly residues" evidence="1">
    <location>
        <begin position="100"/>
        <end position="216"/>
    </location>
</feature>
<dbReference type="AlphaFoldDB" id="A0AAV4QXQ3"/>
<feature type="compositionally biased region" description="Polar residues" evidence="1">
    <location>
        <begin position="1"/>
        <end position="14"/>
    </location>
</feature>
<keyword evidence="3" id="KW-1185">Reference proteome</keyword>
<accession>A0AAV4QXQ3</accession>
<protein>
    <submittedName>
        <fullName evidence="2">Chitin-binding type-2 domain-containing protein</fullName>
    </submittedName>
</protein>
<evidence type="ECO:0000313" key="3">
    <source>
        <dbReference type="Proteomes" id="UP001054945"/>
    </source>
</evidence>
<feature type="compositionally biased region" description="Low complexity" evidence="1">
    <location>
        <begin position="293"/>
        <end position="302"/>
    </location>
</feature>
<feature type="non-terminal residue" evidence="2">
    <location>
        <position position="1"/>
    </location>
</feature>
<feature type="compositionally biased region" description="Low complexity" evidence="1">
    <location>
        <begin position="21"/>
        <end position="45"/>
    </location>
</feature>
<feature type="compositionally biased region" description="Low complexity" evidence="1">
    <location>
        <begin position="265"/>
        <end position="278"/>
    </location>
</feature>
<proteinExistence type="predicted"/>
<dbReference type="EMBL" id="BPLR01006965">
    <property type="protein sequence ID" value="GIY13604.1"/>
    <property type="molecule type" value="Genomic_DNA"/>
</dbReference>
<dbReference type="Proteomes" id="UP001054945">
    <property type="component" value="Unassembled WGS sequence"/>
</dbReference>
<feature type="compositionally biased region" description="Basic and acidic residues" evidence="1">
    <location>
        <begin position="62"/>
        <end position="80"/>
    </location>
</feature>
<gene>
    <name evidence="2" type="primary">AVEN_83439_1</name>
    <name evidence="2" type="ORF">CEXT_548231</name>
</gene>